<evidence type="ECO:0000313" key="7">
    <source>
        <dbReference type="EMBL" id="MBE8715225.1"/>
    </source>
</evidence>
<dbReference type="EMBL" id="PRDK01000009">
    <property type="protein sequence ID" value="MBE8715225.1"/>
    <property type="molecule type" value="Genomic_DNA"/>
</dbReference>
<dbReference type="InterPro" id="IPR013325">
    <property type="entry name" value="RNA_pol_sigma_r2"/>
</dbReference>
<dbReference type="GO" id="GO:0016987">
    <property type="term" value="F:sigma factor activity"/>
    <property type="evidence" value="ECO:0007669"/>
    <property type="project" value="UniProtKB-KW"/>
</dbReference>
<gene>
    <name evidence="7" type="ORF">C4F49_16195</name>
</gene>
<evidence type="ECO:0000256" key="4">
    <source>
        <dbReference type="ARBA" id="ARBA00023125"/>
    </source>
</evidence>
<proteinExistence type="inferred from homology"/>
<evidence type="ECO:0000313" key="8">
    <source>
        <dbReference type="Proteomes" id="UP000616201"/>
    </source>
</evidence>
<feature type="domain" description="RNA polymerase sigma factor 70 region 4 type 2" evidence="6">
    <location>
        <begin position="219"/>
        <end position="254"/>
    </location>
</feature>
<name>A0A928UXV3_9SPHI</name>
<comment type="similarity">
    <text evidence="1">Belongs to the sigma-70 factor family. ECF subfamily.</text>
</comment>
<dbReference type="InterPro" id="IPR039425">
    <property type="entry name" value="RNA_pol_sigma-70-like"/>
</dbReference>
<organism evidence="7 8">
    <name type="scientific">Sphingobacterium hungaricum</name>
    <dbReference type="NCBI Taxonomy" id="2082723"/>
    <lineage>
        <taxon>Bacteria</taxon>
        <taxon>Pseudomonadati</taxon>
        <taxon>Bacteroidota</taxon>
        <taxon>Sphingobacteriia</taxon>
        <taxon>Sphingobacteriales</taxon>
        <taxon>Sphingobacteriaceae</taxon>
        <taxon>Sphingobacterium</taxon>
    </lineage>
</organism>
<dbReference type="InterPro" id="IPR013324">
    <property type="entry name" value="RNA_pol_sigma_r3/r4-like"/>
</dbReference>
<dbReference type="InterPro" id="IPR036388">
    <property type="entry name" value="WH-like_DNA-bd_sf"/>
</dbReference>
<evidence type="ECO:0000259" key="6">
    <source>
        <dbReference type="Pfam" id="PF08281"/>
    </source>
</evidence>
<keyword evidence="2" id="KW-0805">Transcription regulation</keyword>
<evidence type="ECO:0000256" key="5">
    <source>
        <dbReference type="ARBA" id="ARBA00023163"/>
    </source>
</evidence>
<protein>
    <recommendedName>
        <fullName evidence="6">RNA polymerase sigma factor 70 region 4 type 2 domain-containing protein</fullName>
    </recommendedName>
</protein>
<comment type="caution">
    <text evidence="7">The sequence shown here is derived from an EMBL/GenBank/DDBJ whole genome shotgun (WGS) entry which is preliminary data.</text>
</comment>
<keyword evidence="4" id="KW-0238">DNA-binding</keyword>
<dbReference type="AlphaFoldDB" id="A0A928UXV3"/>
<dbReference type="InterPro" id="IPR013249">
    <property type="entry name" value="RNA_pol_sigma70_r4_t2"/>
</dbReference>
<evidence type="ECO:0000256" key="2">
    <source>
        <dbReference type="ARBA" id="ARBA00023015"/>
    </source>
</evidence>
<reference evidence="7" key="1">
    <citation type="submission" date="2018-02" db="EMBL/GenBank/DDBJ databases">
        <authorList>
            <person name="Vasarhelyi B.M."/>
            <person name="Deshmukh S."/>
            <person name="Balint B."/>
            <person name="Kukolya J."/>
        </authorList>
    </citation>
    <scope>NUCLEOTIDE SEQUENCE</scope>
    <source>
        <strain evidence="7">KB22</strain>
    </source>
</reference>
<dbReference type="GO" id="GO:0006352">
    <property type="term" value="P:DNA-templated transcription initiation"/>
    <property type="evidence" value="ECO:0007669"/>
    <property type="project" value="InterPro"/>
</dbReference>
<accession>A0A928UXV3</accession>
<keyword evidence="3" id="KW-0731">Sigma factor</keyword>
<evidence type="ECO:0000256" key="3">
    <source>
        <dbReference type="ARBA" id="ARBA00023082"/>
    </source>
</evidence>
<dbReference type="Gene3D" id="1.10.10.10">
    <property type="entry name" value="Winged helix-like DNA-binding domain superfamily/Winged helix DNA-binding domain"/>
    <property type="match status" value="1"/>
</dbReference>
<dbReference type="GO" id="GO:0003677">
    <property type="term" value="F:DNA binding"/>
    <property type="evidence" value="ECO:0007669"/>
    <property type="project" value="UniProtKB-KW"/>
</dbReference>
<dbReference type="Gene3D" id="1.10.1740.10">
    <property type="match status" value="1"/>
</dbReference>
<dbReference type="SUPFAM" id="SSF88946">
    <property type="entry name" value="Sigma2 domain of RNA polymerase sigma factors"/>
    <property type="match status" value="1"/>
</dbReference>
<dbReference type="PANTHER" id="PTHR43133">
    <property type="entry name" value="RNA POLYMERASE ECF-TYPE SIGMA FACTO"/>
    <property type="match status" value="1"/>
</dbReference>
<evidence type="ECO:0000256" key="1">
    <source>
        <dbReference type="ARBA" id="ARBA00010641"/>
    </source>
</evidence>
<dbReference type="Pfam" id="PF08281">
    <property type="entry name" value="Sigma70_r4_2"/>
    <property type="match status" value="1"/>
</dbReference>
<keyword evidence="8" id="KW-1185">Reference proteome</keyword>
<keyword evidence="5" id="KW-0804">Transcription</keyword>
<dbReference type="SUPFAM" id="SSF88659">
    <property type="entry name" value="Sigma3 and sigma4 domains of RNA polymerase sigma factors"/>
    <property type="match status" value="1"/>
</dbReference>
<sequence length="270" mass="31388">MNKTMYQQQTEKHVSFLREGDERGLAFFYQRFYAYLFAKTLRATKDDCAAASIAQEALLRLWLCRQQVKDASDILSFLKLQVNVSIQAFYSKSGNRFYRSLLSLDALQEFQHSVLGIDPADDEESDLIYSEELEQEKQQQLDKLNSLLPSLGQQQQLFIKLCLHYSFNYERIAYYLGGISEYEVGLQVEKTIETLRSVFFSVQKMNLLSQPPGIVLQGTLDKQQEEIFRMRYELQWSFEQISEALGLHCSAVKTIFVQAHSKIKKIKKRA</sequence>
<dbReference type="Proteomes" id="UP000616201">
    <property type="component" value="Unassembled WGS sequence"/>
</dbReference>
<dbReference type="PANTHER" id="PTHR43133:SF8">
    <property type="entry name" value="RNA POLYMERASE SIGMA FACTOR HI_1459-RELATED"/>
    <property type="match status" value="1"/>
</dbReference>